<protein>
    <submittedName>
        <fullName evidence="10">Putative DEAD-box ATP-dependent RNA helicase CshB</fullName>
    </submittedName>
</protein>
<dbReference type="InterPro" id="IPR027417">
    <property type="entry name" value="P-loop_NTPase"/>
</dbReference>
<dbReference type="InterPro" id="IPR014001">
    <property type="entry name" value="Helicase_ATP-bd"/>
</dbReference>
<dbReference type="GO" id="GO:0003676">
    <property type="term" value="F:nucleic acid binding"/>
    <property type="evidence" value="ECO:0007669"/>
    <property type="project" value="InterPro"/>
</dbReference>
<comment type="caution">
    <text evidence="10">The sequence shown here is derived from an EMBL/GenBank/DDBJ whole genome shotgun (WGS) entry which is preliminary data.</text>
</comment>
<dbReference type="Pfam" id="PF00271">
    <property type="entry name" value="Helicase_C"/>
    <property type="match status" value="1"/>
</dbReference>
<dbReference type="AlphaFoldDB" id="U2RRE8"/>
<dbReference type="Proteomes" id="UP000016637">
    <property type="component" value="Unassembled WGS sequence"/>
</dbReference>
<evidence type="ECO:0000259" key="9">
    <source>
        <dbReference type="PROSITE" id="PS51195"/>
    </source>
</evidence>
<evidence type="ECO:0000256" key="2">
    <source>
        <dbReference type="ARBA" id="ARBA00022801"/>
    </source>
</evidence>
<dbReference type="InterPro" id="IPR001650">
    <property type="entry name" value="Helicase_C-like"/>
</dbReference>
<gene>
    <name evidence="10" type="ORF">HMPREF1983_01525</name>
</gene>
<dbReference type="GO" id="GO:0016787">
    <property type="term" value="F:hydrolase activity"/>
    <property type="evidence" value="ECO:0007669"/>
    <property type="project" value="UniProtKB-KW"/>
</dbReference>
<proteinExistence type="inferred from homology"/>
<evidence type="ECO:0000313" key="11">
    <source>
        <dbReference type="Proteomes" id="UP000016637"/>
    </source>
</evidence>
<feature type="domain" description="DEAD-box RNA helicase Q" evidence="9">
    <location>
        <begin position="4"/>
        <end position="32"/>
    </location>
</feature>
<dbReference type="GO" id="GO:0005524">
    <property type="term" value="F:ATP binding"/>
    <property type="evidence" value="ECO:0007669"/>
    <property type="project" value="UniProtKB-KW"/>
</dbReference>
<reference evidence="10 11" key="1">
    <citation type="submission" date="2013-08" db="EMBL/GenBank/DDBJ databases">
        <authorList>
            <person name="Weinstock G."/>
            <person name="Sodergren E."/>
            <person name="Wylie T."/>
            <person name="Fulton L."/>
            <person name="Fulton R."/>
            <person name="Fronick C."/>
            <person name="O'Laughlin M."/>
            <person name="Godfrey J."/>
            <person name="Miner T."/>
            <person name="Herter B."/>
            <person name="Appelbaum E."/>
            <person name="Cordes M."/>
            <person name="Lek S."/>
            <person name="Wollam A."/>
            <person name="Pepin K.H."/>
            <person name="Palsikar V.B."/>
            <person name="Mitreva M."/>
            <person name="Wilson R.K."/>
        </authorList>
    </citation>
    <scope>NUCLEOTIDE SEQUENCE [LARGE SCALE GENOMIC DNA]</scope>
    <source>
        <strain evidence="10 11">ATCC 700627</strain>
    </source>
</reference>
<dbReference type="InterPro" id="IPR044742">
    <property type="entry name" value="DEAD/DEAH_RhlB"/>
</dbReference>
<dbReference type="CDD" id="cd18787">
    <property type="entry name" value="SF2_C_DEAD"/>
    <property type="match status" value="1"/>
</dbReference>
<dbReference type="PATRIC" id="fig|1321820.3.peg.1466"/>
<dbReference type="PROSITE" id="PS51195">
    <property type="entry name" value="Q_MOTIF"/>
    <property type="match status" value="1"/>
</dbReference>
<dbReference type="PANTHER" id="PTHR47959:SF1">
    <property type="entry name" value="ATP-DEPENDENT RNA HELICASE DBPA"/>
    <property type="match status" value="1"/>
</dbReference>
<evidence type="ECO:0000259" key="8">
    <source>
        <dbReference type="PROSITE" id="PS51194"/>
    </source>
</evidence>
<dbReference type="Pfam" id="PF00270">
    <property type="entry name" value="DEAD"/>
    <property type="match status" value="1"/>
</dbReference>
<dbReference type="SUPFAM" id="SSF52540">
    <property type="entry name" value="P-loop containing nucleoside triphosphate hydrolases"/>
    <property type="match status" value="1"/>
</dbReference>
<dbReference type="SMART" id="SM00490">
    <property type="entry name" value="HELICc"/>
    <property type="match status" value="1"/>
</dbReference>
<keyword evidence="3 10" id="KW-0347">Helicase</keyword>
<dbReference type="EMBL" id="AWVP01000103">
    <property type="protein sequence ID" value="ERK56113.1"/>
    <property type="molecule type" value="Genomic_DNA"/>
</dbReference>
<feature type="domain" description="Helicase ATP-binding" evidence="7">
    <location>
        <begin position="35"/>
        <end position="207"/>
    </location>
</feature>
<keyword evidence="1" id="KW-0547">Nucleotide-binding</keyword>
<evidence type="ECO:0000256" key="5">
    <source>
        <dbReference type="ARBA" id="ARBA00038437"/>
    </source>
</evidence>
<accession>U2RRE8</accession>
<dbReference type="PANTHER" id="PTHR47959">
    <property type="entry name" value="ATP-DEPENDENT RNA HELICASE RHLE-RELATED"/>
    <property type="match status" value="1"/>
</dbReference>
<dbReference type="InterPro" id="IPR011545">
    <property type="entry name" value="DEAD/DEAH_box_helicase_dom"/>
</dbReference>
<dbReference type="CDD" id="cd00268">
    <property type="entry name" value="DEADc"/>
    <property type="match status" value="1"/>
</dbReference>
<comment type="similarity">
    <text evidence="5">Belongs to the DEAD box helicase family.</text>
</comment>
<evidence type="ECO:0000256" key="4">
    <source>
        <dbReference type="ARBA" id="ARBA00022840"/>
    </source>
</evidence>
<dbReference type="RefSeq" id="WP_021753167.1">
    <property type="nucleotide sequence ID" value="NZ_KI271848.1"/>
</dbReference>
<evidence type="ECO:0000256" key="3">
    <source>
        <dbReference type="ARBA" id="ARBA00022806"/>
    </source>
</evidence>
<dbReference type="eggNOG" id="COG0513">
    <property type="taxonomic scope" value="Bacteria"/>
</dbReference>
<dbReference type="GO" id="GO:0005829">
    <property type="term" value="C:cytosol"/>
    <property type="evidence" value="ECO:0007669"/>
    <property type="project" value="TreeGrafter"/>
</dbReference>
<dbReference type="GO" id="GO:0003724">
    <property type="term" value="F:RNA helicase activity"/>
    <property type="evidence" value="ECO:0007669"/>
    <property type="project" value="InterPro"/>
</dbReference>
<evidence type="ECO:0000256" key="1">
    <source>
        <dbReference type="ARBA" id="ARBA00022741"/>
    </source>
</evidence>
<keyword evidence="2" id="KW-0378">Hydrolase</keyword>
<dbReference type="InterPro" id="IPR050079">
    <property type="entry name" value="DEAD_box_RNA_helicase"/>
</dbReference>
<dbReference type="SMART" id="SM00487">
    <property type="entry name" value="DEXDc"/>
    <property type="match status" value="1"/>
</dbReference>
<organism evidence="10 11">
    <name type="scientific">Gemella bergeri ATCC 700627</name>
    <dbReference type="NCBI Taxonomy" id="1321820"/>
    <lineage>
        <taxon>Bacteria</taxon>
        <taxon>Bacillati</taxon>
        <taxon>Bacillota</taxon>
        <taxon>Bacilli</taxon>
        <taxon>Bacillales</taxon>
        <taxon>Gemellaceae</taxon>
        <taxon>Gemella</taxon>
    </lineage>
</organism>
<dbReference type="InterPro" id="IPR014014">
    <property type="entry name" value="RNA_helicase_DEAD_Q_motif"/>
</dbReference>
<dbReference type="PROSITE" id="PS51192">
    <property type="entry name" value="HELICASE_ATP_BIND_1"/>
    <property type="match status" value="1"/>
</dbReference>
<keyword evidence="11" id="KW-1185">Reference proteome</keyword>
<evidence type="ECO:0000259" key="7">
    <source>
        <dbReference type="PROSITE" id="PS51192"/>
    </source>
</evidence>
<evidence type="ECO:0000256" key="6">
    <source>
        <dbReference type="PROSITE-ProRule" id="PRU00552"/>
    </source>
</evidence>
<feature type="domain" description="Helicase C-terminal" evidence="8">
    <location>
        <begin position="229"/>
        <end position="378"/>
    </location>
</feature>
<feature type="short sequence motif" description="Q motif" evidence="6">
    <location>
        <begin position="4"/>
        <end position="32"/>
    </location>
</feature>
<dbReference type="Gene3D" id="3.40.50.300">
    <property type="entry name" value="P-loop containing nucleotide triphosphate hydrolases"/>
    <property type="match status" value="2"/>
</dbReference>
<name>U2RRE8_9BACL</name>
<dbReference type="HOGENOM" id="CLU_003041_1_3_9"/>
<keyword evidence="4" id="KW-0067">ATP-binding</keyword>
<evidence type="ECO:0000313" key="10">
    <source>
        <dbReference type="EMBL" id="ERK56113.1"/>
    </source>
</evidence>
<sequence>MLSKSFEQYGFKDFVNKAIIDLGFKNPTKIQERVFSPVLKEKNIVARSQTGSGKSHSFLLPIFSKLDLDRKKTQGIILAPTRELSRQLYEMAVHIATFSEKEIKITLCIGGQDLNRDIERVSNAPHIIIGTPTRVLELDRANALSIKEVETLVIDECDMMIDLGFMEDIDKLSKRAATNCQFLVFSATIPTQMSYFLKKYLNNAQHIDVDNAKFGKIDYILIPEKSSTRLEKLYEITTVLNPYLALIFANKKTEVEEISNYLIKQGLNVGVLHGDLTPRERKQMQRRINNLDFTYVVASDLMSRGIDIEGISHVINFNIPNDLDFFIHRAGRTGRAGLSGECITIYNSKDEEKLQILENRGIKFNHVDIKNGQFIEVKDRNKRQSRKKIVADHNLTEKLKSKVKVSKKVKPGYKKKYKYKMDKLKQKERRKFAKRMNRTNRGN</sequence>
<dbReference type="PROSITE" id="PS51194">
    <property type="entry name" value="HELICASE_CTER"/>
    <property type="match status" value="1"/>
</dbReference>